<name>A0A6C0LHL9_9ZZZZ</name>
<keyword evidence="1" id="KW-0812">Transmembrane</keyword>
<feature type="transmembrane region" description="Helical" evidence="1">
    <location>
        <begin position="65"/>
        <end position="85"/>
    </location>
</feature>
<feature type="transmembrane region" description="Helical" evidence="1">
    <location>
        <begin position="28"/>
        <end position="45"/>
    </location>
</feature>
<proteinExistence type="predicted"/>
<organism evidence="2">
    <name type="scientific">viral metagenome</name>
    <dbReference type="NCBI Taxonomy" id="1070528"/>
    <lineage>
        <taxon>unclassified sequences</taxon>
        <taxon>metagenomes</taxon>
        <taxon>organismal metagenomes</taxon>
    </lineage>
</organism>
<reference evidence="2" key="1">
    <citation type="journal article" date="2020" name="Nature">
        <title>Giant virus diversity and host interactions through global metagenomics.</title>
        <authorList>
            <person name="Schulz F."/>
            <person name="Roux S."/>
            <person name="Paez-Espino D."/>
            <person name="Jungbluth S."/>
            <person name="Walsh D.A."/>
            <person name="Denef V.J."/>
            <person name="McMahon K.D."/>
            <person name="Konstantinidis K.T."/>
            <person name="Eloe-Fadrosh E.A."/>
            <person name="Kyrpides N.C."/>
            <person name="Woyke T."/>
        </authorList>
    </citation>
    <scope>NUCLEOTIDE SEQUENCE</scope>
    <source>
        <strain evidence="2">GVMAG-M-3300027810-10</strain>
    </source>
</reference>
<accession>A0A6C0LHL9</accession>
<dbReference type="AlphaFoldDB" id="A0A6C0LHL9"/>
<sequence length="89" mass="10484">MCVIYMNEQSYNIRHTSENNDGYDKWRYTIYTTMIFLFIVNPYTYKASNLLLGNFVNTCSSNGCPTYIGILLHAVIFTLLIRYIMEFNI</sequence>
<keyword evidence="1" id="KW-0472">Membrane</keyword>
<protein>
    <submittedName>
        <fullName evidence="2">Uncharacterized protein</fullName>
    </submittedName>
</protein>
<evidence type="ECO:0000313" key="2">
    <source>
        <dbReference type="EMBL" id="QHU29910.1"/>
    </source>
</evidence>
<keyword evidence="1" id="KW-1133">Transmembrane helix</keyword>
<dbReference type="EMBL" id="MN740498">
    <property type="protein sequence ID" value="QHU29910.1"/>
    <property type="molecule type" value="Genomic_DNA"/>
</dbReference>
<evidence type="ECO:0000256" key="1">
    <source>
        <dbReference type="SAM" id="Phobius"/>
    </source>
</evidence>